<gene>
    <name evidence="3" type="ORF">CO173_03115</name>
</gene>
<organism evidence="3 4">
    <name type="scientific">Candidatus Uhrbacteria bacterium CG_4_9_14_3_um_filter_41_35</name>
    <dbReference type="NCBI Taxonomy" id="1975034"/>
    <lineage>
        <taxon>Bacteria</taxon>
        <taxon>Candidatus Uhriibacteriota</taxon>
    </lineage>
</organism>
<comment type="caution">
    <text evidence="3">The sequence shown here is derived from an EMBL/GenBank/DDBJ whole genome shotgun (WGS) entry which is preliminary data.</text>
</comment>
<reference evidence="4" key="1">
    <citation type="submission" date="2017-09" db="EMBL/GenBank/DDBJ databases">
        <title>Depth-based differentiation of microbial function through sediment-hosted aquifers and enrichment of novel symbionts in the deep terrestrial subsurface.</title>
        <authorList>
            <person name="Probst A.J."/>
            <person name="Ladd B."/>
            <person name="Jarett J.K."/>
            <person name="Geller-Mcgrath D.E."/>
            <person name="Sieber C.M.K."/>
            <person name="Emerson J.B."/>
            <person name="Anantharaman K."/>
            <person name="Thomas B.C."/>
            <person name="Malmstrom R."/>
            <person name="Stieglmeier M."/>
            <person name="Klingl A."/>
            <person name="Woyke T."/>
            <person name="Ryan C.M."/>
            <person name="Banfield J.F."/>
        </authorList>
    </citation>
    <scope>NUCLEOTIDE SEQUENCE [LARGE SCALE GENOMIC DNA]</scope>
</reference>
<keyword evidence="2" id="KW-0472">Membrane</keyword>
<evidence type="ECO:0000313" key="3">
    <source>
        <dbReference type="EMBL" id="PJA46324.1"/>
    </source>
</evidence>
<name>A0A2M7XEM6_9BACT</name>
<protein>
    <submittedName>
        <fullName evidence="3">Uncharacterized protein</fullName>
    </submittedName>
</protein>
<evidence type="ECO:0000313" key="4">
    <source>
        <dbReference type="Proteomes" id="UP000231263"/>
    </source>
</evidence>
<sequence>MKLVRETNKTKERLVYVFVTILVIMVLIVWGFQLQKMFRESAEFAEKDHYSQIQQGMDLAKSLEDSIPGQKKSFSEIIEHTKLTMQEQMIKERAKSMVAGQMIDQLNQEIPETLQTEENLEQTEASSTPAIIEKNAP</sequence>
<evidence type="ECO:0000256" key="2">
    <source>
        <dbReference type="SAM" id="Phobius"/>
    </source>
</evidence>
<accession>A0A2M7XEM6</accession>
<dbReference type="Proteomes" id="UP000231263">
    <property type="component" value="Unassembled WGS sequence"/>
</dbReference>
<dbReference type="EMBL" id="PFWT01000010">
    <property type="protein sequence ID" value="PJA46324.1"/>
    <property type="molecule type" value="Genomic_DNA"/>
</dbReference>
<evidence type="ECO:0000256" key="1">
    <source>
        <dbReference type="SAM" id="MobiDB-lite"/>
    </source>
</evidence>
<feature type="transmembrane region" description="Helical" evidence="2">
    <location>
        <begin position="14"/>
        <end position="32"/>
    </location>
</feature>
<keyword evidence="2" id="KW-0812">Transmembrane</keyword>
<feature type="region of interest" description="Disordered" evidence="1">
    <location>
        <begin position="118"/>
        <end position="137"/>
    </location>
</feature>
<dbReference type="AlphaFoldDB" id="A0A2M7XEM6"/>
<proteinExistence type="predicted"/>
<keyword evidence="2" id="KW-1133">Transmembrane helix</keyword>